<feature type="transmembrane region" description="Helical" evidence="7">
    <location>
        <begin position="245"/>
        <end position="264"/>
    </location>
</feature>
<dbReference type="InterPro" id="IPR020846">
    <property type="entry name" value="MFS_dom"/>
</dbReference>
<keyword evidence="4 7" id="KW-0812">Transmembrane</keyword>
<feature type="transmembrane region" description="Helical" evidence="7">
    <location>
        <begin position="276"/>
        <end position="293"/>
    </location>
</feature>
<keyword evidence="5 7" id="KW-1133">Transmembrane helix</keyword>
<keyword evidence="6 7" id="KW-0472">Membrane</keyword>
<organism evidence="9 10">
    <name type="scientific">Geothrix limicola</name>
    <dbReference type="NCBI Taxonomy" id="2927978"/>
    <lineage>
        <taxon>Bacteria</taxon>
        <taxon>Pseudomonadati</taxon>
        <taxon>Acidobacteriota</taxon>
        <taxon>Holophagae</taxon>
        <taxon>Holophagales</taxon>
        <taxon>Holophagaceae</taxon>
        <taxon>Geothrix</taxon>
    </lineage>
</organism>
<dbReference type="InterPro" id="IPR011701">
    <property type="entry name" value="MFS"/>
</dbReference>
<feature type="transmembrane region" description="Helical" evidence="7">
    <location>
        <begin position="299"/>
        <end position="322"/>
    </location>
</feature>
<dbReference type="PANTHER" id="PTHR23517">
    <property type="entry name" value="RESISTANCE PROTEIN MDTM, PUTATIVE-RELATED-RELATED"/>
    <property type="match status" value="1"/>
</dbReference>
<evidence type="ECO:0000313" key="10">
    <source>
        <dbReference type="Proteomes" id="UP001165069"/>
    </source>
</evidence>
<proteinExistence type="predicted"/>
<reference evidence="9 10" key="1">
    <citation type="journal article" date="2023" name="Antonie Van Leeuwenhoek">
        <title>Mesoterricola silvestris gen. nov., sp. nov., Mesoterricola sediminis sp. nov., Geothrix oryzae sp. nov., Geothrix edaphica sp. nov., Geothrix rubra sp. nov., and Geothrix limicola sp. nov., six novel members of Acidobacteriota isolated from soils.</title>
        <authorList>
            <person name="Itoh H."/>
            <person name="Sugisawa Y."/>
            <person name="Mise K."/>
            <person name="Xu Z."/>
            <person name="Kuniyasu M."/>
            <person name="Ushijima N."/>
            <person name="Kawano K."/>
            <person name="Kobayashi E."/>
            <person name="Shiratori Y."/>
            <person name="Masuda Y."/>
            <person name="Senoo K."/>
        </authorList>
    </citation>
    <scope>NUCLEOTIDE SEQUENCE [LARGE SCALE GENOMIC DNA]</scope>
    <source>
        <strain evidence="9 10">Red804</strain>
    </source>
</reference>
<dbReference type="EMBL" id="BSDE01000004">
    <property type="protein sequence ID" value="GLH73788.1"/>
    <property type="molecule type" value="Genomic_DNA"/>
</dbReference>
<name>A0ABQ5QGW1_9BACT</name>
<feature type="transmembrane region" description="Helical" evidence="7">
    <location>
        <begin position="49"/>
        <end position="67"/>
    </location>
</feature>
<dbReference type="PROSITE" id="PS50850">
    <property type="entry name" value="MFS"/>
    <property type="match status" value="1"/>
</dbReference>
<feature type="transmembrane region" description="Helical" evidence="7">
    <location>
        <begin position="209"/>
        <end position="225"/>
    </location>
</feature>
<feature type="transmembrane region" description="Helical" evidence="7">
    <location>
        <begin position="365"/>
        <end position="383"/>
    </location>
</feature>
<protein>
    <submittedName>
        <fullName evidence="9">MFS transporter</fullName>
    </submittedName>
</protein>
<accession>A0ABQ5QGW1</accession>
<evidence type="ECO:0000259" key="8">
    <source>
        <dbReference type="PROSITE" id="PS50850"/>
    </source>
</evidence>
<feature type="transmembrane region" description="Helical" evidence="7">
    <location>
        <begin position="14"/>
        <end position="37"/>
    </location>
</feature>
<keyword evidence="2" id="KW-0813">Transport</keyword>
<dbReference type="SUPFAM" id="SSF103473">
    <property type="entry name" value="MFS general substrate transporter"/>
    <property type="match status" value="1"/>
</dbReference>
<sequence length="398" mass="42808">MNPWKGLRGLPREVWLVCASTLINRLGTMALPFLVLYLTEGRHWTPAEAGYGMMIYGAGALAAGPFSGRLADRLGHVHVLKASLWTSGALLLLLPFATTKPLLFALIFLWAGLTQAFWPSAMALLTGLAAPEQRKAVFALHRLAVNLGMAVGPAMGGLIAHHSYRWVFWTDGLSTLAGAVLLGLFIQAPPAQPLPHDHVPGQSPWRDRHLAFLLLPFIPALMVFFQIEGTLPLWVVRDLGLGSRFFGLLFTVNTLLIVLLEVPLNLAMAHWRHGRLLLLGCLCLAVGFGGIAWSRTYATLILCTVAWTFGEMILFPAMSDAVATLAPPDRRGEYMGLLSLSFAAALALGPWLGVLSYAKAGPKPVWFGTFVIAAGAGLLLARFRTPAKAATPSAGPPA</sequence>
<evidence type="ECO:0000313" key="9">
    <source>
        <dbReference type="EMBL" id="GLH73788.1"/>
    </source>
</evidence>
<dbReference type="RefSeq" id="WP_285575377.1">
    <property type="nucleotide sequence ID" value="NZ_BSDE01000004.1"/>
</dbReference>
<evidence type="ECO:0000256" key="6">
    <source>
        <dbReference type="ARBA" id="ARBA00023136"/>
    </source>
</evidence>
<evidence type="ECO:0000256" key="4">
    <source>
        <dbReference type="ARBA" id="ARBA00022692"/>
    </source>
</evidence>
<dbReference type="PANTHER" id="PTHR23517:SF2">
    <property type="entry name" value="MULTIDRUG RESISTANCE PROTEIN MDTH"/>
    <property type="match status" value="1"/>
</dbReference>
<dbReference type="Proteomes" id="UP001165069">
    <property type="component" value="Unassembled WGS sequence"/>
</dbReference>
<feature type="transmembrane region" description="Helical" evidence="7">
    <location>
        <begin position="143"/>
        <end position="160"/>
    </location>
</feature>
<gene>
    <name evidence="9" type="ORF">GETHLI_22900</name>
</gene>
<dbReference type="Pfam" id="PF07690">
    <property type="entry name" value="MFS_1"/>
    <property type="match status" value="1"/>
</dbReference>
<dbReference type="InterPro" id="IPR036259">
    <property type="entry name" value="MFS_trans_sf"/>
</dbReference>
<comment type="caution">
    <text evidence="9">The sequence shown here is derived from an EMBL/GenBank/DDBJ whole genome shotgun (WGS) entry which is preliminary data.</text>
</comment>
<feature type="transmembrane region" description="Helical" evidence="7">
    <location>
        <begin position="334"/>
        <end position="353"/>
    </location>
</feature>
<evidence type="ECO:0000256" key="5">
    <source>
        <dbReference type="ARBA" id="ARBA00022989"/>
    </source>
</evidence>
<dbReference type="Gene3D" id="1.20.1250.20">
    <property type="entry name" value="MFS general substrate transporter like domains"/>
    <property type="match status" value="1"/>
</dbReference>
<comment type="subcellular location">
    <subcellularLocation>
        <location evidence="1">Cell membrane</location>
        <topology evidence="1">Multi-pass membrane protein</topology>
    </subcellularLocation>
</comment>
<keyword evidence="10" id="KW-1185">Reference proteome</keyword>
<dbReference type="InterPro" id="IPR050171">
    <property type="entry name" value="MFS_Transporters"/>
</dbReference>
<evidence type="ECO:0000256" key="1">
    <source>
        <dbReference type="ARBA" id="ARBA00004651"/>
    </source>
</evidence>
<evidence type="ECO:0000256" key="7">
    <source>
        <dbReference type="SAM" id="Phobius"/>
    </source>
</evidence>
<dbReference type="CDD" id="cd17329">
    <property type="entry name" value="MFS_MdtH_MDR_like"/>
    <property type="match status" value="1"/>
</dbReference>
<evidence type="ECO:0000256" key="2">
    <source>
        <dbReference type="ARBA" id="ARBA00022448"/>
    </source>
</evidence>
<feature type="domain" description="Major facilitator superfamily (MFS) profile" evidence="8">
    <location>
        <begin position="1"/>
        <end position="389"/>
    </location>
</feature>
<keyword evidence="3" id="KW-1003">Cell membrane</keyword>
<feature type="transmembrane region" description="Helical" evidence="7">
    <location>
        <begin position="166"/>
        <end position="188"/>
    </location>
</feature>
<evidence type="ECO:0000256" key="3">
    <source>
        <dbReference type="ARBA" id="ARBA00022475"/>
    </source>
</evidence>